<keyword evidence="2" id="KW-0479">Metal-binding</keyword>
<evidence type="ECO:0000313" key="3">
    <source>
        <dbReference type="EMBL" id="RUO31749.1"/>
    </source>
</evidence>
<name>A0ABY0C1X0_9GAMM</name>
<comment type="cofactor">
    <cofactor evidence="2">
        <name>Mg(2+)</name>
        <dbReference type="ChEBI" id="CHEBI:18420"/>
    </cofactor>
</comment>
<comment type="pathway">
    <text evidence="2">Cofactor biosynthesis; biotin biosynthesis; biotin from 7,8-diaminononanoate: step 1/2.</text>
</comment>
<evidence type="ECO:0000256" key="2">
    <source>
        <dbReference type="HAMAP-Rule" id="MF_00336"/>
    </source>
</evidence>
<keyword evidence="2" id="KW-0963">Cytoplasm</keyword>
<comment type="subcellular location">
    <subcellularLocation>
        <location evidence="2">Cytoplasm</location>
    </subcellularLocation>
</comment>
<feature type="binding site" evidence="2">
    <location>
        <position position="48"/>
    </location>
    <ligand>
        <name>Mg(2+)</name>
        <dbReference type="ChEBI" id="CHEBI:18420"/>
    </ligand>
</feature>
<dbReference type="RefSeq" id="WP_126787894.1">
    <property type="nucleotide sequence ID" value="NZ_PIPN01000001.1"/>
</dbReference>
<protein>
    <recommendedName>
        <fullName evidence="2">ATP-dependent dethiobiotin synthetase BioD</fullName>
        <ecNumber evidence="2">6.3.3.3</ecNumber>
    </recommendedName>
    <alternativeName>
        <fullName evidence="2">DTB synthetase</fullName>
        <shortName evidence="2">DTBS</shortName>
    </alternativeName>
    <alternativeName>
        <fullName evidence="2">Dethiobiotin synthase</fullName>
    </alternativeName>
</protein>
<dbReference type="InterPro" id="IPR004472">
    <property type="entry name" value="DTB_synth_BioD"/>
</dbReference>
<evidence type="ECO:0000256" key="1">
    <source>
        <dbReference type="ARBA" id="ARBA00022756"/>
    </source>
</evidence>
<keyword evidence="2" id="KW-0436">Ligase</keyword>
<feature type="binding site" evidence="2">
    <location>
        <position position="207"/>
    </location>
    <ligand>
        <name>ATP</name>
        <dbReference type="ChEBI" id="CHEBI:30616"/>
    </ligand>
</feature>
<feature type="binding site" evidence="2">
    <location>
        <position position="16"/>
    </location>
    <ligand>
        <name>Mg(2+)</name>
        <dbReference type="ChEBI" id="CHEBI:18420"/>
    </ligand>
</feature>
<dbReference type="EMBL" id="PIPN01000001">
    <property type="protein sequence ID" value="RUO31749.1"/>
    <property type="molecule type" value="Genomic_DNA"/>
</dbReference>
<dbReference type="InterPro" id="IPR027417">
    <property type="entry name" value="P-loop_NTPase"/>
</dbReference>
<evidence type="ECO:0000313" key="4">
    <source>
        <dbReference type="Proteomes" id="UP000287410"/>
    </source>
</evidence>
<dbReference type="SUPFAM" id="SSF52540">
    <property type="entry name" value="P-loop containing nucleoside triphosphate hydrolases"/>
    <property type="match status" value="1"/>
</dbReference>
<dbReference type="Pfam" id="PF13500">
    <property type="entry name" value="AAA_26"/>
    <property type="match status" value="1"/>
</dbReference>
<dbReference type="PIRSF" id="PIRSF006755">
    <property type="entry name" value="DTB_synth"/>
    <property type="match status" value="1"/>
</dbReference>
<keyword evidence="2" id="KW-0067">ATP-binding</keyword>
<comment type="similarity">
    <text evidence="2">Belongs to the dethiobiotin synthetase family.</text>
</comment>
<feature type="binding site" evidence="2">
    <location>
        <begin position="110"/>
        <end position="113"/>
    </location>
    <ligand>
        <name>ATP</name>
        <dbReference type="ChEBI" id="CHEBI:30616"/>
    </ligand>
</feature>
<dbReference type="PANTHER" id="PTHR43210">
    <property type="entry name" value="DETHIOBIOTIN SYNTHETASE"/>
    <property type="match status" value="1"/>
</dbReference>
<keyword evidence="1 2" id="KW-0093">Biotin biosynthesis</keyword>
<feature type="binding site" evidence="2">
    <location>
        <position position="41"/>
    </location>
    <ligand>
        <name>substrate</name>
    </ligand>
</feature>
<keyword evidence="4" id="KW-1185">Reference proteome</keyword>
<comment type="function">
    <text evidence="2">Catalyzes a mechanistically unusual reaction, the ATP-dependent insertion of CO2 between the N7 and N8 nitrogen atoms of 7,8-diaminopelargonic acid (DAPA, also called 7,8-diammoniononanoate) to form a ureido ring.</text>
</comment>
<feature type="active site" evidence="2">
    <location>
        <position position="37"/>
    </location>
</feature>
<sequence>MKKLFITGTDTDSGKTLISSLILKDLKKERLLTIGFKPIGSGGQPNPDAEQLRQLSTIAVPAQAANPFCFTPAIAPHIAAAQAGVQIEPAALTSHLHQLSQHNPDLVLTEGAGGWLLPINDDDYLSDWVVSETMDVILVVGMKLGCLNHALLTAKAIAADGGRLIGWVANQCTQQPMDYLHDNLSYLKAHMPAPCLAYVPYHSDTQQAEFTEDERRAVLTAIDCNPAVAE</sequence>
<feature type="binding site" evidence="2">
    <location>
        <begin position="12"/>
        <end position="17"/>
    </location>
    <ligand>
        <name>ATP</name>
        <dbReference type="ChEBI" id="CHEBI:30616"/>
    </ligand>
</feature>
<dbReference type="EC" id="6.3.3.3" evidence="2"/>
<comment type="subunit">
    <text evidence="2">Homodimer.</text>
</comment>
<comment type="caution">
    <text evidence="3">The sequence shown here is derived from an EMBL/GenBank/DDBJ whole genome shotgun (WGS) entry which is preliminary data.</text>
</comment>
<proteinExistence type="inferred from homology"/>
<accession>A0ABY0C1X0</accession>
<dbReference type="CDD" id="cd03109">
    <property type="entry name" value="DTBS"/>
    <property type="match status" value="1"/>
</dbReference>
<dbReference type="PANTHER" id="PTHR43210:SF5">
    <property type="entry name" value="DETHIOBIOTIN SYNTHETASE"/>
    <property type="match status" value="1"/>
</dbReference>
<comment type="catalytic activity">
    <reaction evidence="2">
        <text>(7R,8S)-7,8-diammoniononanoate + CO2 + ATP = (4R,5S)-dethiobiotin + ADP + phosphate + 3 H(+)</text>
        <dbReference type="Rhea" id="RHEA:15805"/>
        <dbReference type="ChEBI" id="CHEBI:15378"/>
        <dbReference type="ChEBI" id="CHEBI:16526"/>
        <dbReference type="ChEBI" id="CHEBI:30616"/>
        <dbReference type="ChEBI" id="CHEBI:43474"/>
        <dbReference type="ChEBI" id="CHEBI:149469"/>
        <dbReference type="ChEBI" id="CHEBI:149473"/>
        <dbReference type="ChEBI" id="CHEBI:456216"/>
        <dbReference type="EC" id="6.3.3.3"/>
    </reaction>
</comment>
<dbReference type="HAMAP" id="MF_00336">
    <property type="entry name" value="BioD"/>
    <property type="match status" value="1"/>
</dbReference>
<feature type="binding site" evidence="2">
    <location>
        <position position="110"/>
    </location>
    <ligand>
        <name>Mg(2+)</name>
        <dbReference type="ChEBI" id="CHEBI:18420"/>
    </ligand>
</feature>
<organism evidence="3 4">
    <name type="scientific">Aliidiomarina sedimenti</name>
    <dbReference type="NCBI Taxonomy" id="1933879"/>
    <lineage>
        <taxon>Bacteria</taxon>
        <taxon>Pseudomonadati</taxon>
        <taxon>Pseudomonadota</taxon>
        <taxon>Gammaproteobacteria</taxon>
        <taxon>Alteromonadales</taxon>
        <taxon>Idiomarinaceae</taxon>
        <taxon>Aliidiomarina</taxon>
    </lineage>
</organism>
<keyword evidence="2" id="KW-0547">Nucleotide-binding</keyword>
<feature type="binding site" evidence="2">
    <location>
        <begin position="170"/>
        <end position="171"/>
    </location>
    <ligand>
        <name>ATP</name>
        <dbReference type="ChEBI" id="CHEBI:30616"/>
    </ligand>
</feature>
<keyword evidence="2" id="KW-0460">Magnesium</keyword>
<reference evidence="3 4" key="1">
    <citation type="journal article" date="2018" name="Front. Microbiol.">
        <title>Genome-Based Analysis Reveals the Taxonomy and Diversity of the Family Idiomarinaceae.</title>
        <authorList>
            <person name="Liu Y."/>
            <person name="Lai Q."/>
            <person name="Shao Z."/>
        </authorList>
    </citation>
    <scope>NUCLEOTIDE SEQUENCE [LARGE SCALE GENOMIC DNA]</scope>
    <source>
        <strain evidence="3 4">GBSy1</strain>
    </source>
</reference>
<dbReference type="Gene3D" id="3.40.50.300">
    <property type="entry name" value="P-loop containing nucleotide triphosphate hydrolases"/>
    <property type="match status" value="1"/>
</dbReference>
<comment type="caution">
    <text evidence="2">Lacks conserved residue(s) required for the propagation of feature annotation.</text>
</comment>
<dbReference type="NCBIfam" id="TIGR00347">
    <property type="entry name" value="bioD"/>
    <property type="match status" value="1"/>
</dbReference>
<dbReference type="Proteomes" id="UP000287410">
    <property type="component" value="Unassembled WGS sequence"/>
</dbReference>
<gene>
    <name evidence="2 3" type="primary">bioD</name>
    <name evidence="3" type="ORF">CWE12_01745</name>
</gene>
<feature type="binding site" evidence="2">
    <location>
        <position position="48"/>
    </location>
    <ligand>
        <name>ATP</name>
        <dbReference type="ChEBI" id="CHEBI:30616"/>
    </ligand>
</feature>